<evidence type="ECO:0000259" key="4">
    <source>
        <dbReference type="PROSITE" id="PS51387"/>
    </source>
</evidence>
<organism evidence="5">
    <name type="scientific">Streptomyces haneummycinicus</name>
    <dbReference type="NCBI Taxonomy" id="3074435"/>
    <lineage>
        <taxon>Bacteria</taxon>
        <taxon>Bacillati</taxon>
        <taxon>Actinomycetota</taxon>
        <taxon>Actinomycetes</taxon>
        <taxon>Kitasatosporales</taxon>
        <taxon>Streptomycetaceae</taxon>
        <taxon>Streptomyces</taxon>
    </lineage>
</organism>
<dbReference type="InterPro" id="IPR006094">
    <property type="entry name" value="Oxid_FAD_bind_N"/>
</dbReference>
<name>A0AAT9HL59_9ACTN</name>
<accession>A0AAT9HL59</accession>
<keyword evidence="3" id="KW-0285">Flavoprotein</keyword>
<comment type="similarity">
    <text evidence="1">Belongs to the FAD-binding oxidoreductase/transferase type 4 family.</text>
</comment>
<dbReference type="GO" id="GO:0071949">
    <property type="term" value="F:FAD binding"/>
    <property type="evidence" value="ECO:0007669"/>
    <property type="project" value="InterPro"/>
</dbReference>
<dbReference type="InterPro" id="IPR025650">
    <property type="entry name" value="Alkyl-DHAP_Synthase"/>
</dbReference>
<evidence type="ECO:0000256" key="2">
    <source>
        <dbReference type="ARBA" id="ARBA00023002"/>
    </source>
</evidence>
<dbReference type="PROSITE" id="PS51387">
    <property type="entry name" value="FAD_PCMH"/>
    <property type="match status" value="1"/>
</dbReference>
<evidence type="ECO:0000313" key="5">
    <source>
        <dbReference type="EMBL" id="BFO18003.1"/>
    </source>
</evidence>
<dbReference type="InterPro" id="IPR016166">
    <property type="entry name" value="FAD-bd_PCMH"/>
</dbReference>
<sequence>MEKVIGVDLRQAASAPRPDFADLEVPDSRAPEKFVDALSEIVGANSVAVDDMARVVHTYGKSLRDLVRVRAGAIARTPDVVVYPADEAEVRAVVDMAVDLDAVIIPFGGGSNIAGSLEPHADEDRVVVSLDLGRLRRVLDIDTDSGTARIQAGALGPDLEAQLNEAGWTLGHFPESFTHSTLGGWVATRSSGMQSDKYGDIADIVRDCASYGPAASW</sequence>
<dbReference type="PANTHER" id="PTHR46568:SF1">
    <property type="entry name" value="ALKYLDIHYDROXYACETONEPHOSPHATE SYNTHASE, PEROXISOMAL"/>
    <property type="match status" value="1"/>
</dbReference>
<dbReference type="InterPro" id="IPR016167">
    <property type="entry name" value="FAD-bd_PCMH_sub1"/>
</dbReference>
<gene>
    <name evidence="5" type="ORF">SHKM778_43910</name>
</gene>
<dbReference type="Gene3D" id="3.30.43.10">
    <property type="entry name" value="Uridine Diphospho-n-acetylenolpyruvylglucosamine Reductase, domain 2"/>
    <property type="match status" value="1"/>
</dbReference>
<evidence type="ECO:0000256" key="1">
    <source>
        <dbReference type="ARBA" id="ARBA00008000"/>
    </source>
</evidence>
<feature type="binding site" evidence="3">
    <location>
        <begin position="188"/>
        <end position="191"/>
    </location>
    <ligand>
        <name>FAD</name>
        <dbReference type="ChEBI" id="CHEBI:57692"/>
    </ligand>
</feature>
<dbReference type="Pfam" id="PF01565">
    <property type="entry name" value="FAD_binding_4"/>
    <property type="match status" value="1"/>
</dbReference>
<dbReference type="InterPro" id="IPR016169">
    <property type="entry name" value="FAD-bd_PCMH_sub2"/>
</dbReference>
<dbReference type="InterPro" id="IPR036318">
    <property type="entry name" value="FAD-bd_PCMH-like_sf"/>
</dbReference>
<keyword evidence="2" id="KW-0560">Oxidoreductase</keyword>
<dbReference type="EMBL" id="AP035768">
    <property type="protein sequence ID" value="BFO18003.1"/>
    <property type="molecule type" value="Genomic_DNA"/>
</dbReference>
<evidence type="ECO:0000256" key="3">
    <source>
        <dbReference type="PIRSR" id="PIRSR625650-3"/>
    </source>
</evidence>
<dbReference type="SUPFAM" id="SSF56176">
    <property type="entry name" value="FAD-binding/transporter-associated domain-like"/>
    <property type="match status" value="1"/>
</dbReference>
<dbReference type="GO" id="GO:0016491">
    <property type="term" value="F:oxidoreductase activity"/>
    <property type="evidence" value="ECO:0007669"/>
    <property type="project" value="UniProtKB-KW"/>
</dbReference>
<reference evidence="5" key="1">
    <citation type="submission" date="2024-06" db="EMBL/GenBank/DDBJ databases">
        <authorList>
            <consortium name="consrtm"/>
            <person name="Uemura M."/>
            <person name="Terahara T."/>
        </authorList>
    </citation>
    <scope>NUCLEOTIDE SEQUENCE</scope>
    <source>
        <strain evidence="5">KM77-8</strain>
    </source>
</reference>
<dbReference type="GO" id="GO:0008610">
    <property type="term" value="P:lipid biosynthetic process"/>
    <property type="evidence" value="ECO:0007669"/>
    <property type="project" value="InterPro"/>
</dbReference>
<comment type="cofactor">
    <cofactor evidence="3">
        <name>FAD</name>
        <dbReference type="ChEBI" id="CHEBI:57692"/>
    </cofactor>
</comment>
<dbReference type="PANTHER" id="PTHR46568">
    <property type="entry name" value="ALKYLDIHYDROXYACETONEPHOSPHATE SYNTHASE, PEROXISOMAL"/>
    <property type="match status" value="1"/>
</dbReference>
<protein>
    <recommendedName>
        <fullName evidence="4">FAD-binding PCMH-type domain-containing protein</fullName>
    </recommendedName>
</protein>
<dbReference type="AlphaFoldDB" id="A0AAT9HL59"/>
<feature type="domain" description="FAD-binding PCMH-type" evidence="4">
    <location>
        <begin position="74"/>
        <end position="217"/>
    </location>
</feature>
<dbReference type="GO" id="GO:0008609">
    <property type="term" value="F:alkylglycerone-phosphate synthase activity"/>
    <property type="evidence" value="ECO:0007669"/>
    <property type="project" value="InterPro"/>
</dbReference>
<proteinExistence type="inferred from homology"/>
<reference evidence="5" key="2">
    <citation type="submission" date="2024-07" db="EMBL/GenBank/DDBJ databases">
        <title>Streptomyces haneummycinica sp. nov., a new antibiotic-producing actinobacterium isolated from marine sediment.</title>
        <authorList>
            <person name="Uemura M."/>
            <person name="Hamada M."/>
            <person name="Hirano S."/>
            <person name="Kobayashi K."/>
            <person name="Ohshiro T."/>
            <person name="Kobayashi T."/>
            <person name="Terahara T."/>
        </authorList>
    </citation>
    <scope>NUCLEOTIDE SEQUENCE</scope>
    <source>
        <strain evidence="5">KM77-8</strain>
    </source>
</reference>
<dbReference type="Gene3D" id="3.30.465.10">
    <property type="match status" value="1"/>
</dbReference>
<keyword evidence="3" id="KW-0274">FAD</keyword>